<dbReference type="Proteomes" id="UP000432464">
    <property type="component" value="Unassembled WGS sequence"/>
</dbReference>
<accession>A0A6I3L545</accession>
<dbReference type="PROSITE" id="PS50075">
    <property type="entry name" value="CARRIER"/>
    <property type="match status" value="1"/>
</dbReference>
<dbReference type="Gene3D" id="1.10.1200.10">
    <property type="entry name" value="ACP-like"/>
    <property type="match status" value="1"/>
</dbReference>
<evidence type="ECO:0000313" key="3">
    <source>
        <dbReference type="Proteomes" id="UP000432464"/>
    </source>
</evidence>
<dbReference type="EMBL" id="WMBB01000011">
    <property type="protein sequence ID" value="MTE15655.1"/>
    <property type="molecule type" value="Genomic_DNA"/>
</dbReference>
<dbReference type="SUPFAM" id="SSF47336">
    <property type="entry name" value="ACP-like"/>
    <property type="match status" value="1"/>
</dbReference>
<feature type="domain" description="Carrier" evidence="1">
    <location>
        <begin position="9"/>
        <end position="89"/>
    </location>
</feature>
<dbReference type="InterPro" id="IPR009081">
    <property type="entry name" value="PP-bd_ACP"/>
</dbReference>
<comment type="caution">
    <text evidence="2">The sequence shown here is derived from an EMBL/GenBank/DDBJ whole genome shotgun (WGS) entry which is preliminary data.</text>
</comment>
<gene>
    <name evidence="2" type="ORF">GLP40_23150</name>
</gene>
<dbReference type="RefSeq" id="WP_154790105.1">
    <property type="nucleotide sequence ID" value="NZ_WMBB01000011.1"/>
</dbReference>
<sequence length="103" mass="11660">MTTQIPTPEQLTQRVRGALRAVLGPDLDTVADSDELRDKLGDLYDSLRAVECITRIEEEFGIEVDYVGHDVRYEFATPERIVRFVQWQLQDLAAINGVTAHDS</sequence>
<dbReference type="InterPro" id="IPR036736">
    <property type="entry name" value="ACP-like_sf"/>
</dbReference>
<dbReference type="AlphaFoldDB" id="A0A6I3L545"/>
<evidence type="ECO:0000313" key="2">
    <source>
        <dbReference type="EMBL" id="MTE15655.1"/>
    </source>
</evidence>
<proteinExistence type="predicted"/>
<organism evidence="2 3">
    <name type="scientific">Nocardia aurantiaca</name>
    <dbReference type="NCBI Taxonomy" id="2675850"/>
    <lineage>
        <taxon>Bacteria</taxon>
        <taxon>Bacillati</taxon>
        <taxon>Actinomycetota</taxon>
        <taxon>Actinomycetes</taxon>
        <taxon>Mycobacteriales</taxon>
        <taxon>Nocardiaceae</taxon>
        <taxon>Nocardia</taxon>
    </lineage>
</organism>
<keyword evidence="3" id="KW-1185">Reference proteome</keyword>
<name>A0A6I3L545_9NOCA</name>
<reference evidence="2 3" key="1">
    <citation type="submission" date="2019-11" db="EMBL/GenBank/DDBJ databases">
        <title>Nocardia sp. nov. CT2-14 isolated from soil.</title>
        <authorList>
            <person name="Kanchanasin P."/>
            <person name="Tanasupawat S."/>
            <person name="Yuki M."/>
            <person name="Kudo T."/>
        </authorList>
    </citation>
    <scope>NUCLEOTIDE SEQUENCE [LARGE SCALE GENOMIC DNA]</scope>
    <source>
        <strain evidence="2 3">CT2-14</strain>
    </source>
</reference>
<dbReference type="Pfam" id="PF00550">
    <property type="entry name" value="PP-binding"/>
    <property type="match status" value="1"/>
</dbReference>
<protein>
    <submittedName>
        <fullName evidence="2">Acyl carrier protein</fullName>
    </submittedName>
</protein>
<evidence type="ECO:0000259" key="1">
    <source>
        <dbReference type="PROSITE" id="PS50075"/>
    </source>
</evidence>